<dbReference type="GO" id="GO:0046872">
    <property type="term" value="F:metal ion binding"/>
    <property type="evidence" value="ECO:0007669"/>
    <property type="project" value="UniProtKB-KW"/>
</dbReference>
<keyword evidence="1" id="KW-0862">Zinc</keyword>
<comment type="subcellular location">
    <subcellularLocation>
        <location evidence="1">Cytoplasmic vesicle</location>
        <location evidence="1">COPII-coated vesicle membrane</location>
        <topology evidence="1">Peripheral membrane protein</topology>
        <orientation evidence="1">Cytoplasmic side</orientation>
    </subcellularLocation>
    <subcellularLocation>
        <location evidence="1">Endoplasmic reticulum membrane</location>
        <topology evidence="1">Peripheral membrane protein</topology>
        <orientation evidence="1">Cytoplasmic side</orientation>
    </subcellularLocation>
</comment>
<keyword evidence="1" id="KW-0813">Transport</keyword>
<sequence>MCGLDRSTCLSVLFDISSTERSNAPGAANSQLYLQFLTSYQDSDGKSMLRVTTVTRRWVENAVSTEELVQGFDQETAAVVMARITSLKMEMEVI</sequence>
<dbReference type="GO" id="GO:0005096">
    <property type="term" value="F:GTPase activator activity"/>
    <property type="evidence" value="ECO:0007669"/>
    <property type="project" value="TreeGrafter"/>
</dbReference>
<dbReference type="EMBL" id="BSYR01000017">
    <property type="protein sequence ID" value="GMI80393.1"/>
    <property type="molecule type" value="Genomic_DNA"/>
</dbReference>
<dbReference type="GO" id="GO:0015031">
    <property type="term" value="P:protein transport"/>
    <property type="evidence" value="ECO:0007669"/>
    <property type="project" value="UniProtKB-KW"/>
</dbReference>
<protein>
    <recommendedName>
        <fullName evidence="1">Protein transport protein SEC23</fullName>
    </recommendedName>
</protein>
<evidence type="ECO:0000313" key="4">
    <source>
        <dbReference type="Proteomes" id="UP001165190"/>
    </source>
</evidence>
<dbReference type="GO" id="GO:0005789">
    <property type="term" value="C:endoplasmic reticulum membrane"/>
    <property type="evidence" value="ECO:0007669"/>
    <property type="project" value="UniProtKB-SubCell"/>
</dbReference>
<dbReference type="InterPro" id="IPR012990">
    <property type="entry name" value="Beta-sandwich_Sec23_24"/>
</dbReference>
<feature type="domain" description="Sec23/Sec24 beta-sandwich" evidence="2">
    <location>
        <begin position="1"/>
        <end position="59"/>
    </location>
</feature>
<comment type="similarity">
    <text evidence="1">Belongs to the SEC23/SEC24 family. SEC23 subfamily.</text>
</comment>
<dbReference type="OrthoDB" id="10256289at2759"/>
<keyword evidence="1" id="KW-0479">Metal-binding</keyword>
<dbReference type="Proteomes" id="UP001165190">
    <property type="component" value="Unassembled WGS sequence"/>
</dbReference>
<evidence type="ECO:0000256" key="1">
    <source>
        <dbReference type="RuleBase" id="RU365030"/>
    </source>
</evidence>
<proteinExistence type="inferred from homology"/>
<dbReference type="Pfam" id="PF08033">
    <property type="entry name" value="Sec23_BS"/>
    <property type="match status" value="1"/>
</dbReference>
<keyword evidence="1" id="KW-0963">Cytoplasm</keyword>
<name>A0A9W7HPB5_HIBTR</name>
<dbReference type="GO" id="GO:0030127">
    <property type="term" value="C:COPII vesicle coat"/>
    <property type="evidence" value="ECO:0007669"/>
    <property type="project" value="TreeGrafter"/>
</dbReference>
<organism evidence="3 4">
    <name type="scientific">Hibiscus trionum</name>
    <name type="common">Flower of an hour</name>
    <dbReference type="NCBI Taxonomy" id="183268"/>
    <lineage>
        <taxon>Eukaryota</taxon>
        <taxon>Viridiplantae</taxon>
        <taxon>Streptophyta</taxon>
        <taxon>Embryophyta</taxon>
        <taxon>Tracheophyta</taxon>
        <taxon>Spermatophyta</taxon>
        <taxon>Magnoliopsida</taxon>
        <taxon>eudicotyledons</taxon>
        <taxon>Gunneridae</taxon>
        <taxon>Pentapetalae</taxon>
        <taxon>rosids</taxon>
        <taxon>malvids</taxon>
        <taxon>Malvales</taxon>
        <taxon>Malvaceae</taxon>
        <taxon>Malvoideae</taxon>
        <taxon>Hibiscus</taxon>
    </lineage>
</organism>
<evidence type="ECO:0000313" key="3">
    <source>
        <dbReference type="EMBL" id="GMI80393.1"/>
    </source>
</evidence>
<reference evidence="3" key="1">
    <citation type="submission" date="2023-05" db="EMBL/GenBank/DDBJ databases">
        <title>Genome and transcriptome analyses reveal genes involved in the formation of fine ridges on petal epidermal cells in Hibiscus trionum.</title>
        <authorList>
            <person name="Koshimizu S."/>
            <person name="Masuda S."/>
            <person name="Ishii T."/>
            <person name="Shirasu K."/>
            <person name="Hoshino A."/>
            <person name="Arita M."/>
        </authorList>
    </citation>
    <scope>NUCLEOTIDE SEQUENCE</scope>
    <source>
        <strain evidence="3">Hamamatsu line</strain>
    </source>
</reference>
<dbReference type="PANTHER" id="PTHR11141">
    <property type="entry name" value="PROTEIN TRANSPORT PROTEIN SEC23"/>
    <property type="match status" value="1"/>
</dbReference>
<evidence type="ECO:0000259" key="2">
    <source>
        <dbReference type="Pfam" id="PF08033"/>
    </source>
</evidence>
<keyword evidence="1" id="KW-0256">Endoplasmic reticulum</keyword>
<accession>A0A9W7HPB5</accession>
<keyword evidence="1" id="KW-0653">Protein transport</keyword>
<dbReference type="PANTHER" id="PTHR11141:SF0">
    <property type="entry name" value="PROTEIN TRANSPORT PROTEIN SEC23"/>
    <property type="match status" value="1"/>
</dbReference>
<dbReference type="SUPFAM" id="SSF81995">
    <property type="entry name" value="beta-sandwich domain of Sec23/24"/>
    <property type="match status" value="1"/>
</dbReference>
<dbReference type="AlphaFoldDB" id="A0A9W7HPB5"/>
<dbReference type="Gene3D" id="2.60.40.1670">
    <property type="entry name" value="beta-sandwich domain of Sec23/24"/>
    <property type="match status" value="1"/>
</dbReference>
<keyword evidence="1" id="KW-0968">Cytoplasmic vesicle</keyword>
<gene>
    <name evidence="3" type="ORF">HRI_001708600</name>
</gene>
<comment type="function">
    <text evidence="1">Component of the coat protein complex II (COPII) which promotes the formation of transport vesicles from the endoplasmic reticulum (ER). The coat has two main functions, the physical deformation of the endoplasmic reticulum membrane into vesicles and the selection of cargo molecules.</text>
</comment>
<keyword evidence="4" id="KW-1185">Reference proteome</keyword>
<dbReference type="Gene3D" id="1.20.120.730">
    <property type="entry name" value="Sec23/Sec24 helical domain"/>
    <property type="match status" value="1"/>
</dbReference>
<comment type="caution">
    <text evidence="3">The sequence shown here is derived from an EMBL/GenBank/DDBJ whole genome shotgun (WGS) entry which is preliminary data.</text>
</comment>
<dbReference type="GO" id="GO:0070971">
    <property type="term" value="C:endoplasmic reticulum exit site"/>
    <property type="evidence" value="ECO:0007669"/>
    <property type="project" value="TreeGrafter"/>
</dbReference>
<dbReference type="GO" id="GO:0090110">
    <property type="term" value="P:COPII-coated vesicle cargo loading"/>
    <property type="evidence" value="ECO:0007669"/>
    <property type="project" value="TreeGrafter"/>
</dbReference>
<keyword evidence="1" id="KW-0931">ER-Golgi transport</keyword>
<keyword evidence="1" id="KW-0472">Membrane</keyword>
<dbReference type="InterPro" id="IPR037364">
    <property type="entry name" value="Sec23"/>
</dbReference>